<dbReference type="PANTHER" id="PTHR10073">
    <property type="entry name" value="DNA MISMATCH REPAIR PROTEIN MLH, PMS, MUTL"/>
    <property type="match status" value="1"/>
</dbReference>
<dbReference type="GO" id="GO:0140664">
    <property type="term" value="F:ATP-dependent DNA damage sensor activity"/>
    <property type="evidence" value="ECO:0007669"/>
    <property type="project" value="InterPro"/>
</dbReference>
<evidence type="ECO:0000256" key="3">
    <source>
        <dbReference type="ARBA" id="ARBA00022763"/>
    </source>
</evidence>
<name>A0A1G6QQ79_9PROT</name>
<dbReference type="Gene3D" id="3.30.1540.20">
    <property type="entry name" value="MutL, C-terminal domain, dimerisation subdomain"/>
    <property type="match status" value="1"/>
</dbReference>
<dbReference type="EMBL" id="FMZX01000003">
    <property type="protein sequence ID" value="SDC94540.1"/>
    <property type="molecule type" value="Genomic_DNA"/>
</dbReference>
<evidence type="ECO:0000259" key="7">
    <source>
        <dbReference type="SMART" id="SM01340"/>
    </source>
</evidence>
<dbReference type="InterPro" id="IPR042120">
    <property type="entry name" value="MutL_C_dimsub"/>
</dbReference>
<evidence type="ECO:0000256" key="2">
    <source>
        <dbReference type="ARBA" id="ARBA00021975"/>
    </source>
</evidence>
<dbReference type="SUPFAM" id="SSF118116">
    <property type="entry name" value="DNA mismatch repair protein MutL"/>
    <property type="match status" value="1"/>
</dbReference>
<dbReference type="InterPro" id="IPR020667">
    <property type="entry name" value="DNA_mismatch_repair_MutL"/>
</dbReference>
<dbReference type="FunFam" id="3.30.565.10:FF:000003">
    <property type="entry name" value="DNA mismatch repair endonuclease MutL"/>
    <property type="match status" value="1"/>
</dbReference>
<evidence type="ECO:0000256" key="4">
    <source>
        <dbReference type="ARBA" id="ARBA00023204"/>
    </source>
</evidence>
<dbReference type="InterPro" id="IPR014790">
    <property type="entry name" value="MutL_C"/>
</dbReference>
<dbReference type="PROSITE" id="PS00058">
    <property type="entry name" value="DNA_MISMATCH_REPAIR_1"/>
    <property type="match status" value="1"/>
</dbReference>
<organism evidence="8 9">
    <name type="scientific">Belnapia rosea</name>
    <dbReference type="NCBI Taxonomy" id="938405"/>
    <lineage>
        <taxon>Bacteria</taxon>
        <taxon>Pseudomonadati</taxon>
        <taxon>Pseudomonadota</taxon>
        <taxon>Alphaproteobacteria</taxon>
        <taxon>Acetobacterales</taxon>
        <taxon>Roseomonadaceae</taxon>
        <taxon>Belnapia</taxon>
    </lineage>
</organism>
<keyword evidence="3 5" id="KW-0227">DNA damage</keyword>
<dbReference type="HAMAP" id="MF_00149">
    <property type="entry name" value="DNA_mis_repair"/>
    <property type="match status" value="1"/>
</dbReference>
<dbReference type="InterPro" id="IPR020568">
    <property type="entry name" value="Ribosomal_Su5_D2-typ_SF"/>
</dbReference>
<dbReference type="SUPFAM" id="SSF54211">
    <property type="entry name" value="Ribosomal protein S5 domain 2-like"/>
    <property type="match status" value="1"/>
</dbReference>
<dbReference type="InterPro" id="IPR013507">
    <property type="entry name" value="DNA_mismatch_S5_2-like"/>
</dbReference>
<dbReference type="Gene3D" id="3.30.565.10">
    <property type="entry name" value="Histidine kinase-like ATPase, C-terminal domain"/>
    <property type="match status" value="1"/>
</dbReference>
<dbReference type="PANTHER" id="PTHR10073:SF12">
    <property type="entry name" value="DNA MISMATCH REPAIR PROTEIN MLH1"/>
    <property type="match status" value="1"/>
</dbReference>
<dbReference type="InterPro" id="IPR014762">
    <property type="entry name" value="DNA_mismatch_repair_CS"/>
</dbReference>
<dbReference type="InterPro" id="IPR038973">
    <property type="entry name" value="MutL/Mlh/Pms-like"/>
</dbReference>
<dbReference type="SMART" id="SM00853">
    <property type="entry name" value="MutL_C"/>
    <property type="match status" value="1"/>
</dbReference>
<dbReference type="CDD" id="cd00782">
    <property type="entry name" value="MutL_Trans"/>
    <property type="match status" value="1"/>
</dbReference>
<dbReference type="SUPFAM" id="SSF55874">
    <property type="entry name" value="ATPase domain of HSP90 chaperone/DNA topoisomerase II/histidine kinase"/>
    <property type="match status" value="1"/>
</dbReference>
<dbReference type="AlphaFoldDB" id="A0A1G6QQ79"/>
<dbReference type="InterPro" id="IPR042121">
    <property type="entry name" value="MutL_C_regsub"/>
</dbReference>
<dbReference type="CDD" id="cd16926">
    <property type="entry name" value="HATPase_MutL-MLH-PMS-like"/>
    <property type="match status" value="1"/>
</dbReference>
<protein>
    <recommendedName>
        <fullName evidence="2 5">DNA mismatch repair protein MutL</fullName>
    </recommendedName>
</protein>
<comment type="function">
    <text evidence="5">This protein is involved in the repair of mismatches in DNA. It is required for dam-dependent methyl-directed DNA mismatch repair. May act as a 'molecular matchmaker', a protein that promotes the formation of a stable complex between two or more DNA-binding proteins in an ATP-dependent manner without itself being part of a final effector complex.</text>
</comment>
<evidence type="ECO:0000256" key="1">
    <source>
        <dbReference type="ARBA" id="ARBA00006082"/>
    </source>
</evidence>
<gene>
    <name evidence="5" type="primary">mutL</name>
    <name evidence="8" type="ORF">SAMN04487779_1003140</name>
</gene>
<dbReference type="InterPro" id="IPR037198">
    <property type="entry name" value="MutL_C_sf"/>
</dbReference>
<evidence type="ECO:0000259" key="6">
    <source>
        <dbReference type="SMART" id="SM00853"/>
    </source>
</evidence>
<reference evidence="8 9" key="1">
    <citation type="submission" date="2016-10" db="EMBL/GenBank/DDBJ databases">
        <authorList>
            <person name="de Groot N.N."/>
        </authorList>
    </citation>
    <scope>NUCLEOTIDE SEQUENCE [LARGE SCALE GENOMIC DNA]</scope>
    <source>
        <strain evidence="8 9">CPCC 100156</strain>
    </source>
</reference>
<dbReference type="Proteomes" id="UP000198925">
    <property type="component" value="Unassembled WGS sequence"/>
</dbReference>
<dbReference type="GO" id="GO:0016887">
    <property type="term" value="F:ATP hydrolysis activity"/>
    <property type="evidence" value="ECO:0007669"/>
    <property type="project" value="InterPro"/>
</dbReference>
<dbReference type="InterPro" id="IPR036890">
    <property type="entry name" value="HATPase_C_sf"/>
</dbReference>
<dbReference type="GO" id="GO:0030983">
    <property type="term" value="F:mismatched DNA binding"/>
    <property type="evidence" value="ECO:0007669"/>
    <property type="project" value="InterPro"/>
</dbReference>
<dbReference type="Gene3D" id="3.30.230.10">
    <property type="match status" value="1"/>
</dbReference>
<dbReference type="Pfam" id="PF13589">
    <property type="entry name" value="HATPase_c_3"/>
    <property type="match status" value="1"/>
</dbReference>
<sequence>MPIRLLPETTANRIAAGEVVERPAAVVKELVENALDAGARRIAVTLEGGGIERVVVEDDGHGMGPEDLGLAVERHATSKLPEEAMLFRIATLGFRGEALPSIGAVARLSITTRPTGGDAHALTVEGGRKGAVVPASGAPGTRIEVRDLFYAVPARRKFLKTPRSEADHAVEAVRRLALAWPEVGFRVTQDGREVLALAPAERDARIADLLGPDFAAAALPVAGEAAGLSLSGLAAQPAYTRATGTEQHLVVNRRPVRDQLLRTALRVAYRDLIAAGRHPVAALFLELPAEAVDVNVHPMKTELRFRDEAGVRGLLIGALRRALSAGAGVAAPAPALTAYAPRSGWSGGWRRPEPAALPDRIGLAEMQLALGTPPAPPQPAPALPLGFAPPRLPPAPPEPAPAEHPLGRALAQLMETYILAEAPDGALVLVDQHAAHERLTHEALRAQIIEGGVRAQPLLLPAVIDLPPADAARLLGFADELARLGLEIEGFGPGAVLVRALPALLGPADPGPLLRDLAEELAAYDEATALDRKLDAAVARLACHGSVRAGRRLTPPEMDALLRQMEATPRAATCSHGRPTFLRLGAAELEKLFGRR</sequence>
<dbReference type="GO" id="GO:0032300">
    <property type="term" value="C:mismatch repair complex"/>
    <property type="evidence" value="ECO:0007669"/>
    <property type="project" value="InterPro"/>
</dbReference>
<dbReference type="NCBIfam" id="TIGR00585">
    <property type="entry name" value="mutl"/>
    <property type="match status" value="1"/>
</dbReference>
<dbReference type="Pfam" id="PF01119">
    <property type="entry name" value="DNA_mis_repair"/>
    <property type="match status" value="1"/>
</dbReference>
<dbReference type="Gene3D" id="3.30.1370.100">
    <property type="entry name" value="MutL, C-terminal domain, regulatory subdomain"/>
    <property type="match status" value="1"/>
</dbReference>
<comment type="similarity">
    <text evidence="1 5">Belongs to the DNA mismatch repair MutL/HexB family.</text>
</comment>
<dbReference type="SMART" id="SM01340">
    <property type="entry name" value="DNA_mis_repair"/>
    <property type="match status" value="1"/>
</dbReference>
<feature type="domain" description="DNA mismatch repair protein S5" evidence="7">
    <location>
        <begin position="206"/>
        <end position="324"/>
    </location>
</feature>
<keyword evidence="9" id="KW-1185">Reference proteome</keyword>
<dbReference type="OrthoDB" id="9763467at2"/>
<dbReference type="Pfam" id="PF08676">
    <property type="entry name" value="MutL_C"/>
    <property type="match status" value="1"/>
</dbReference>
<proteinExistence type="inferred from homology"/>
<evidence type="ECO:0000313" key="9">
    <source>
        <dbReference type="Proteomes" id="UP000198925"/>
    </source>
</evidence>
<evidence type="ECO:0000313" key="8">
    <source>
        <dbReference type="EMBL" id="SDC94540.1"/>
    </source>
</evidence>
<dbReference type="InterPro" id="IPR002099">
    <property type="entry name" value="MutL/Mlh/PMS"/>
</dbReference>
<dbReference type="STRING" id="938405.SAMN02927895_02662"/>
<feature type="domain" description="MutL C-terminal dimerisation" evidence="6">
    <location>
        <begin position="409"/>
        <end position="553"/>
    </location>
</feature>
<dbReference type="GO" id="GO:0005524">
    <property type="term" value="F:ATP binding"/>
    <property type="evidence" value="ECO:0007669"/>
    <property type="project" value="InterPro"/>
</dbReference>
<accession>A0A1G6QQ79</accession>
<evidence type="ECO:0000256" key="5">
    <source>
        <dbReference type="HAMAP-Rule" id="MF_00149"/>
    </source>
</evidence>
<dbReference type="RefSeq" id="WP_090564585.1">
    <property type="nucleotide sequence ID" value="NZ_FMXZ01000006.1"/>
</dbReference>
<dbReference type="GO" id="GO:0006298">
    <property type="term" value="P:mismatch repair"/>
    <property type="evidence" value="ECO:0007669"/>
    <property type="project" value="UniProtKB-UniRule"/>
</dbReference>
<keyword evidence="4 5" id="KW-0234">DNA repair</keyword>
<dbReference type="InterPro" id="IPR014721">
    <property type="entry name" value="Ribsml_uS5_D2-typ_fold_subgr"/>
</dbReference>